<comment type="similarity">
    <text evidence="2">Belongs to the PspA/Vipp/IM30 family.</text>
</comment>
<dbReference type="PANTHER" id="PTHR43818">
    <property type="entry name" value="BCDNA.GH03377"/>
    <property type="match status" value="1"/>
</dbReference>
<dbReference type="SUPFAM" id="SSF55347">
    <property type="entry name" value="Glyceraldehyde-3-phosphate dehydrogenase-like, C-terminal domain"/>
    <property type="match status" value="1"/>
</dbReference>
<dbReference type="Gene3D" id="3.30.360.10">
    <property type="entry name" value="Dihydrodipicolinate Reductase, domain 2"/>
    <property type="match status" value="1"/>
</dbReference>
<dbReference type="PATRIC" id="fig|1303518.3.peg.527"/>
<accession>S0EVH6</accession>
<dbReference type="SUPFAM" id="SSF51735">
    <property type="entry name" value="NAD(P)-binding Rossmann-fold domains"/>
    <property type="match status" value="1"/>
</dbReference>
<feature type="coiled-coil region" evidence="3">
    <location>
        <begin position="4"/>
        <end position="38"/>
    </location>
</feature>
<evidence type="ECO:0000256" key="3">
    <source>
        <dbReference type="SAM" id="Coils"/>
    </source>
</evidence>
<feature type="compositionally biased region" description="Low complexity" evidence="4">
    <location>
        <begin position="212"/>
        <end position="246"/>
    </location>
</feature>
<dbReference type="Proteomes" id="UP000014227">
    <property type="component" value="Chromosome I"/>
</dbReference>
<dbReference type="OrthoDB" id="9815825at2"/>
<dbReference type="InterPro" id="IPR050463">
    <property type="entry name" value="Gfo/Idh/MocA_oxidrdct_glycsds"/>
</dbReference>
<dbReference type="PANTHER" id="PTHR43818:SF11">
    <property type="entry name" value="BCDNA.GH03377"/>
    <property type="match status" value="1"/>
</dbReference>
<gene>
    <name evidence="7" type="ORF">CCALI_00519</name>
</gene>
<feature type="domain" description="GFO/IDH/MocA-like oxidoreductase" evidence="6">
    <location>
        <begin position="550"/>
        <end position="686"/>
    </location>
</feature>
<dbReference type="Pfam" id="PF01408">
    <property type="entry name" value="GFO_IDH_MocA"/>
    <property type="match status" value="1"/>
</dbReference>
<organism evidence="7 8">
    <name type="scientific">Chthonomonas calidirosea (strain DSM 23976 / ICMP 18418 / T49)</name>
    <dbReference type="NCBI Taxonomy" id="1303518"/>
    <lineage>
        <taxon>Bacteria</taxon>
        <taxon>Bacillati</taxon>
        <taxon>Armatimonadota</taxon>
        <taxon>Chthonomonadia</taxon>
        <taxon>Chthonomonadales</taxon>
        <taxon>Chthonomonadaceae</taxon>
        <taxon>Chthonomonas</taxon>
    </lineage>
</organism>
<dbReference type="GO" id="GO:0000166">
    <property type="term" value="F:nucleotide binding"/>
    <property type="evidence" value="ECO:0007669"/>
    <property type="project" value="InterPro"/>
</dbReference>
<keyword evidence="3" id="KW-0175">Coiled coil</keyword>
<dbReference type="RefSeq" id="WP_016481914.1">
    <property type="nucleotide sequence ID" value="NC_021487.1"/>
</dbReference>
<dbReference type="KEGG" id="ccz:CCALI_00519"/>
<name>S0EVH6_CHTCT</name>
<evidence type="ECO:0000259" key="6">
    <source>
        <dbReference type="Pfam" id="PF22725"/>
    </source>
</evidence>
<sequence>MNPETSLQEAIEQTKRAIEQLRERVVTAIMQRNRLQEEVTKRERDLAMRKEKLVQASKLQDPSVANELREEIATLEKELQTLKDSLAKAEVEAETLKAQRPAEEARLNLVLRDLQARLAMGYTTVVENRQPGSGVGETEEMFQRASDKIEGLQSEAAARQEVTGASPHTPSPTQSAEQLLSDLERRLGLSPTETPATQSVEPAEPSSSPLTAASPEAEPAVSEPPVAFEAPTSPEEPSVSIPVPEELAQSTPSVTGITPEEMEALLSHQPGQTESTSPSTVDEQAVQPSTSPWDYTTSTTASSETLEVVSFPVEEEQMEPPQATIEGQDIEVSQPIAMEETATVEAPAAPTSVEPPSETIAPEGVEQPKEEVAFYPVTQPTPKPVSYDPSYRVRVAAIGTGGIFRGAHLPCYPLIPQAKLVALCDPDQDALQQAYRRLQNLTAEQIERARERHDDDAIERLMRDLDEVRLFSDISEVIHEIQPDLVDICTQPVLHVPLAIKALEAGIHVMCEKPLCRSWLESERLISTIQRTGRFYQHNENWLFDPDYYTASKLIHAGAIGEPLLMFLATAHGGPEGNPKFWNPEFGGGGSLLDNGIHAIGAAWFLSGLKKRPTMVKAVEPFGMTIRMPLRIIDGHYQTVTVDDDAHILIRFEDADTGAWTNAHVEGSWSHRDSPDTVVIGTTGRLYFTSQEGRRYVVITDAYDREVRRIEATGPTWQFWPSSFYGEILNMVQCVRTGRPPLCDAQFGADCSAIVGAAYLSEKNGRRAVHLDEFREFARSIAQRYPNDPQAADDALVETLLSAVRKSEYNT</sequence>
<dbReference type="EMBL" id="HF951689">
    <property type="protein sequence ID" value="CCW34352.1"/>
    <property type="molecule type" value="Genomic_DNA"/>
</dbReference>
<evidence type="ECO:0000259" key="5">
    <source>
        <dbReference type="Pfam" id="PF01408"/>
    </source>
</evidence>
<dbReference type="eggNOG" id="COG0673">
    <property type="taxonomic scope" value="Bacteria"/>
</dbReference>
<dbReference type="AlphaFoldDB" id="S0EVH6"/>
<dbReference type="HOGENOM" id="CLU_347713_0_0_0"/>
<feature type="compositionally biased region" description="Polar residues" evidence="4">
    <location>
        <begin position="191"/>
        <end position="211"/>
    </location>
</feature>
<dbReference type="GO" id="GO:0016491">
    <property type="term" value="F:oxidoreductase activity"/>
    <property type="evidence" value="ECO:0007669"/>
    <property type="project" value="UniProtKB-KW"/>
</dbReference>
<dbReference type="InterPro" id="IPR007157">
    <property type="entry name" value="PspA_VIPP1"/>
</dbReference>
<keyword evidence="8" id="KW-1185">Reference proteome</keyword>
<feature type="region of interest" description="Disordered" evidence="4">
    <location>
        <begin position="191"/>
        <end position="299"/>
    </location>
</feature>
<protein>
    <submittedName>
        <fullName evidence="7">Phage shock protein A (PspA) family protein</fullName>
    </submittedName>
</protein>
<dbReference type="eggNOG" id="COG3266">
    <property type="taxonomic scope" value="Bacteria"/>
</dbReference>
<feature type="coiled-coil region" evidence="3">
    <location>
        <begin position="65"/>
        <end position="106"/>
    </location>
</feature>
<feature type="compositionally biased region" description="Polar residues" evidence="4">
    <location>
        <begin position="166"/>
        <end position="177"/>
    </location>
</feature>
<dbReference type="InterPro" id="IPR000683">
    <property type="entry name" value="Gfo/Idh/MocA-like_OxRdtase_N"/>
</dbReference>
<evidence type="ECO:0000256" key="2">
    <source>
        <dbReference type="ARBA" id="ARBA00043985"/>
    </source>
</evidence>
<dbReference type="InterPro" id="IPR055170">
    <property type="entry name" value="GFO_IDH_MocA-like_dom"/>
</dbReference>
<keyword evidence="1" id="KW-0560">Oxidoreductase</keyword>
<proteinExistence type="inferred from homology"/>
<evidence type="ECO:0000256" key="1">
    <source>
        <dbReference type="ARBA" id="ARBA00023002"/>
    </source>
</evidence>
<dbReference type="eggNOG" id="COG1842">
    <property type="taxonomic scope" value="Bacteria"/>
</dbReference>
<dbReference type="Gene3D" id="3.40.50.720">
    <property type="entry name" value="NAD(P)-binding Rossmann-like Domain"/>
    <property type="match status" value="1"/>
</dbReference>
<dbReference type="STRING" id="454171.CP488_00634"/>
<evidence type="ECO:0000313" key="7">
    <source>
        <dbReference type="EMBL" id="CCW34352.1"/>
    </source>
</evidence>
<dbReference type="InParanoid" id="S0EVH6"/>
<reference evidence="8" key="1">
    <citation type="submission" date="2013-03" db="EMBL/GenBank/DDBJ databases">
        <title>Genome sequence of Chthonomonas calidirosea, the first sequenced genome from the Armatimonadetes phylum (formally candidate division OP10).</title>
        <authorList>
            <person name="Lee K.C.Y."/>
            <person name="Morgan X.C."/>
            <person name="Dunfield P.F."/>
            <person name="Tamas I."/>
            <person name="Houghton K.M."/>
            <person name="Vyssotski M."/>
            <person name="Ryan J.L.J."/>
            <person name="Lagutin K."/>
            <person name="McDonald I.R."/>
            <person name="Stott M.B."/>
        </authorList>
    </citation>
    <scope>NUCLEOTIDE SEQUENCE [LARGE SCALE GENOMIC DNA]</scope>
    <source>
        <strain evidence="8">DSM 23976 / ICMP 18418 / T49</strain>
    </source>
</reference>
<dbReference type="Pfam" id="PF22725">
    <property type="entry name" value="GFO_IDH_MocA_C3"/>
    <property type="match status" value="1"/>
</dbReference>
<feature type="domain" description="Gfo/Idh/MocA-like oxidoreductase N-terminal" evidence="5">
    <location>
        <begin position="393"/>
        <end position="537"/>
    </location>
</feature>
<feature type="region of interest" description="Disordered" evidence="4">
    <location>
        <begin position="146"/>
        <end position="177"/>
    </location>
</feature>
<dbReference type="Pfam" id="PF04012">
    <property type="entry name" value="PspA_IM30"/>
    <property type="match status" value="1"/>
</dbReference>
<dbReference type="InterPro" id="IPR036291">
    <property type="entry name" value="NAD(P)-bd_dom_sf"/>
</dbReference>
<feature type="compositionally biased region" description="Polar residues" evidence="4">
    <location>
        <begin position="269"/>
        <end position="295"/>
    </location>
</feature>
<evidence type="ECO:0000313" key="8">
    <source>
        <dbReference type="Proteomes" id="UP000014227"/>
    </source>
</evidence>
<evidence type="ECO:0000256" key="4">
    <source>
        <dbReference type="SAM" id="MobiDB-lite"/>
    </source>
</evidence>